<dbReference type="Pfam" id="PF10117">
    <property type="entry name" value="McrBC"/>
    <property type="match status" value="1"/>
</dbReference>
<comment type="caution">
    <text evidence="1">The sequence shown here is derived from an EMBL/GenBank/DDBJ whole genome shotgun (WGS) entry which is preliminary data.</text>
</comment>
<dbReference type="OrthoDB" id="9786961at2"/>
<dbReference type="PANTHER" id="PTHR38733">
    <property type="entry name" value="PROTEIN MCRC"/>
    <property type="match status" value="1"/>
</dbReference>
<name>A0A430ACH7_9ENTE</name>
<organism evidence="1 2">
    <name type="scientific">Vagococcus fessus</name>
    <dbReference type="NCBI Taxonomy" id="120370"/>
    <lineage>
        <taxon>Bacteria</taxon>
        <taxon>Bacillati</taxon>
        <taxon>Bacillota</taxon>
        <taxon>Bacilli</taxon>
        <taxon>Lactobacillales</taxon>
        <taxon>Enterococcaceae</taxon>
        <taxon>Vagococcus</taxon>
    </lineage>
</organism>
<gene>
    <name evidence="1" type="ORF">CBF31_02515</name>
</gene>
<dbReference type="EMBL" id="NGJY01000001">
    <property type="protein sequence ID" value="RSU04914.1"/>
    <property type="molecule type" value="Genomic_DNA"/>
</dbReference>
<dbReference type="Proteomes" id="UP000287101">
    <property type="component" value="Unassembled WGS sequence"/>
</dbReference>
<protein>
    <recommendedName>
        <fullName evidence="3">Restriction endonuclease</fullName>
    </recommendedName>
</protein>
<sequence length="434" mass="49963">MVAQNNRFISVREFQPIFAATVIDGVEVTKQDIEALRLELEQPQSDVMPFLKPIRNGVQVMNYVGVLQTQSGLTIEILPKLYNQSGEAGDKKELRQLFLTMLKTVRRLNGKTFNMTHLDVSKTNLLEVFISMFLSESDAVIKRGLKSDYVNVERNEKFLKGKLLVTQHIRKNNINQAYFYNAFDEYLIDIIENQLLKTTLEFLLKKSKDARNNRLIKEQLVHLNCVSTVSNPEQAFQKVKLGRTYGHYTQALEWCQLFLSGKSLTSFRGSTQAFAILFPMEKLFESYVATLVTQYLPEATVSSQDKAYALFDKTAETKASYHLRPDLVVRYKDKAQGTIIADTKWKILNEKGPSQADAYQMYAYHTRYCHKGEHVKKVVLIYPYTTAYQPNEFRSLIGESTELGARIQVRFIDLFSDNMAEQIIEMFNLNESLN</sequence>
<accession>A0A430ACH7</accession>
<dbReference type="PANTHER" id="PTHR38733:SF1">
    <property type="entry name" value="TYPE IV METHYL-DIRECTED RESTRICTION ENZYME ECOKMCRBC"/>
    <property type="match status" value="1"/>
</dbReference>
<proteinExistence type="predicted"/>
<evidence type="ECO:0000313" key="1">
    <source>
        <dbReference type="EMBL" id="RSU04914.1"/>
    </source>
</evidence>
<dbReference type="InterPro" id="IPR019292">
    <property type="entry name" value="McrC"/>
</dbReference>
<reference evidence="1 2" key="1">
    <citation type="submission" date="2017-05" db="EMBL/GenBank/DDBJ databases">
        <title>Vagococcus spp. assemblies.</title>
        <authorList>
            <person name="Gulvik C.A."/>
        </authorList>
    </citation>
    <scope>NUCLEOTIDE SEQUENCE [LARGE SCALE GENOMIC DNA]</scope>
    <source>
        <strain evidence="1 2">CCUG 41755</strain>
    </source>
</reference>
<dbReference type="RefSeq" id="WP_126830655.1">
    <property type="nucleotide sequence ID" value="NZ_CBCRYB010000012.1"/>
</dbReference>
<keyword evidence="2" id="KW-1185">Reference proteome</keyword>
<evidence type="ECO:0008006" key="3">
    <source>
        <dbReference type="Google" id="ProtNLM"/>
    </source>
</evidence>
<dbReference type="AlphaFoldDB" id="A0A430ACH7"/>
<evidence type="ECO:0000313" key="2">
    <source>
        <dbReference type="Proteomes" id="UP000287101"/>
    </source>
</evidence>